<dbReference type="PANTHER" id="PTHR43364:SF4">
    <property type="entry name" value="NAD(P)-LINKED OXIDOREDUCTASE SUPERFAMILY PROTEIN"/>
    <property type="match status" value="1"/>
</dbReference>
<feature type="domain" description="NADP-dependent oxidoreductase" evidence="2">
    <location>
        <begin position="14"/>
        <end position="310"/>
    </location>
</feature>
<evidence type="ECO:0000313" key="3">
    <source>
        <dbReference type="EMBL" id="KAK5528425.1"/>
    </source>
</evidence>
<comment type="caution">
    <text evidence="3">The sequence shown here is derived from an EMBL/GenBank/DDBJ whole genome shotgun (WGS) entry which is preliminary data.</text>
</comment>
<dbReference type="EMBL" id="JAXLQG010000026">
    <property type="protein sequence ID" value="KAK5528425.1"/>
    <property type="molecule type" value="Genomic_DNA"/>
</dbReference>
<dbReference type="InterPro" id="IPR036812">
    <property type="entry name" value="NAD(P)_OxRdtase_dom_sf"/>
</dbReference>
<dbReference type="GO" id="GO:0016491">
    <property type="term" value="F:oxidoreductase activity"/>
    <property type="evidence" value="ECO:0007669"/>
    <property type="project" value="UniProtKB-KW"/>
</dbReference>
<dbReference type="SUPFAM" id="SSF51430">
    <property type="entry name" value="NAD(P)-linked oxidoreductase"/>
    <property type="match status" value="1"/>
</dbReference>
<dbReference type="InterPro" id="IPR050523">
    <property type="entry name" value="AKR_Detox_Biosynth"/>
</dbReference>
<organism evidence="3 4">
    <name type="scientific">Vermiconidia calcicola</name>
    <dbReference type="NCBI Taxonomy" id="1690605"/>
    <lineage>
        <taxon>Eukaryota</taxon>
        <taxon>Fungi</taxon>
        <taxon>Dikarya</taxon>
        <taxon>Ascomycota</taxon>
        <taxon>Pezizomycotina</taxon>
        <taxon>Dothideomycetes</taxon>
        <taxon>Dothideomycetidae</taxon>
        <taxon>Mycosphaerellales</taxon>
        <taxon>Extremaceae</taxon>
        <taxon>Vermiconidia</taxon>
    </lineage>
</organism>
<evidence type="ECO:0000313" key="4">
    <source>
        <dbReference type="Proteomes" id="UP001345827"/>
    </source>
</evidence>
<evidence type="ECO:0000259" key="2">
    <source>
        <dbReference type="Pfam" id="PF00248"/>
    </source>
</evidence>
<keyword evidence="1" id="KW-0560">Oxidoreductase</keyword>
<accession>A0AAV9PUX7</accession>
<dbReference type="Gene3D" id="3.20.20.100">
    <property type="entry name" value="NADP-dependent oxidoreductase domain"/>
    <property type="match status" value="1"/>
</dbReference>
<dbReference type="InterPro" id="IPR023210">
    <property type="entry name" value="NADP_OxRdtase_dom"/>
</dbReference>
<gene>
    <name evidence="3" type="ORF">LTR25_010424</name>
</gene>
<dbReference type="PANTHER" id="PTHR43364">
    <property type="entry name" value="NADH-SPECIFIC METHYLGLYOXAL REDUCTASE-RELATED"/>
    <property type="match status" value="1"/>
</dbReference>
<keyword evidence="4" id="KW-1185">Reference proteome</keyword>
<sequence>MSTQTPPVKEQPAIILGCANFGSPDDPTTRHHTPAAASALFTAFSSYGYHTIDTSRRYPPLAGGTSEVVIGSTLSSLPPSINLDIDTKVLSAPGCHTPENIASSISASLAALGVPAVHTIYLHFPDRTQPLSNPVSALSHAVSTGQAARWGLSNYTLDDVREVLALCEQHGWIKPAVFQGEYNAVNRETEDLIPYLHKNGIAFYAYSPGAGGALAPMGTRLAAPGPAGDRVRRLYGGEEVQSAIQRVRDVAGKNGLKGHEAAIRWVVWDSMLDGKYGDGVIIGAGSVEQLRETLDVIKKGGLSEDVKQVVEGVWETIVKDKAEKGVAPGRWEPNA</sequence>
<protein>
    <recommendedName>
        <fullName evidence="2">NADP-dependent oxidoreductase domain-containing protein</fullName>
    </recommendedName>
</protein>
<dbReference type="AlphaFoldDB" id="A0AAV9PUX7"/>
<evidence type="ECO:0000256" key="1">
    <source>
        <dbReference type="ARBA" id="ARBA00023002"/>
    </source>
</evidence>
<reference evidence="3 4" key="1">
    <citation type="submission" date="2023-06" db="EMBL/GenBank/DDBJ databases">
        <title>Black Yeasts Isolated from many extreme environments.</title>
        <authorList>
            <person name="Coleine C."/>
            <person name="Stajich J.E."/>
            <person name="Selbmann L."/>
        </authorList>
    </citation>
    <scope>NUCLEOTIDE SEQUENCE [LARGE SCALE GENOMIC DNA]</scope>
    <source>
        <strain evidence="3 4">CCFEE 5887</strain>
    </source>
</reference>
<name>A0AAV9PUX7_9PEZI</name>
<dbReference type="Proteomes" id="UP001345827">
    <property type="component" value="Unassembled WGS sequence"/>
</dbReference>
<proteinExistence type="predicted"/>
<dbReference type="Pfam" id="PF00248">
    <property type="entry name" value="Aldo_ket_red"/>
    <property type="match status" value="1"/>
</dbReference>